<dbReference type="InterPro" id="IPR044839">
    <property type="entry name" value="NDR1-like"/>
</dbReference>
<reference evidence="7 8" key="1">
    <citation type="submission" date="2019-12" db="EMBL/GenBank/DDBJ databases">
        <authorList>
            <person name="Alioto T."/>
            <person name="Alioto T."/>
            <person name="Gomez Garrido J."/>
        </authorList>
    </citation>
    <scope>NUCLEOTIDE SEQUENCE [LARGE SCALE GENOMIC DNA]</scope>
</reference>
<evidence type="ECO:0000256" key="4">
    <source>
        <dbReference type="ARBA" id="ARBA00023136"/>
    </source>
</evidence>
<dbReference type="OrthoDB" id="779224at2759"/>
<gene>
    <name evidence="7" type="ORF">OLEA9_A019327</name>
</gene>
<evidence type="ECO:0000313" key="7">
    <source>
        <dbReference type="EMBL" id="CAA2986598.1"/>
    </source>
</evidence>
<evidence type="ECO:0000313" key="8">
    <source>
        <dbReference type="Proteomes" id="UP000594638"/>
    </source>
</evidence>
<dbReference type="InterPro" id="IPR004864">
    <property type="entry name" value="LEA_2"/>
</dbReference>
<comment type="subcellular location">
    <subcellularLocation>
        <location evidence="1">Membrane</location>
        <topology evidence="1">Single-pass membrane protein</topology>
    </subcellularLocation>
</comment>
<keyword evidence="3 5" id="KW-1133">Transmembrane helix</keyword>
<sequence length="223" mass="25516">MRYQKEIPIESTTGNHPMKRYHTARYYAHRVKESLTTRVSKLICAIFLALLFLVGIIAFVLWLSLRPHRPRFHIREFSIPGLGQENGFANAQIIFNVTARNSNQNVGFYYDTIQMTVNYQDQSIGGETLALPFYQEPKNTAILAGILGGDSLKVMADQWRQFVADWSRGAVFFSIELSSSIRFKISTWESKRHRIRATCPVAVGVDGAILANYKDKRCQVYFI</sequence>
<keyword evidence="8" id="KW-1185">Reference proteome</keyword>
<keyword evidence="2 5" id="KW-0812">Transmembrane</keyword>
<dbReference type="GO" id="GO:0098542">
    <property type="term" value="P:defense response to other organism"/>
    <property type="evidence" value="ECO:0007669"/>
    <property type="project" value="InterPro"/>
</dbReference>
<evidence type="ECO:0000256" key="3">
    <source>
        <dbReference type="ARBA" id="ARBA00022989"/>
    </source>
</evidence>
<dbReference type="Pfam" id="PF03168">
    <property type="entry name" value="LEA_2"/>
    <property type="match status" value="1"/>
</dbReference>
<evidence type="ECO:0000256" key="1">
    <source>
        <dbReference type="ARBA" id="ARBA00004167"/>
    </source>
</evidence>
<name>A0A8S0S4H2_OLEEU</name>
<dbReference type="PANTHER" id="PTHR31415:SF3">
    <property type="entry name" value="LATE EMBRYOGENESIS ABUNDANT (LEA) HYDROXYPROLINE-RICH GLYCOPROTEIN FAMILY"/>
    <property type="match status" value="1"/>
</dbReference>
<evidence type="ECO:0000259" key="6">
    <source>
        <dbReference type="Pfam" id="PF03168"/>
    </source>
</evidence>
<dbReference type="Proteomes" id="UP000594638">
    <property type="component" value="Unassembled WGS sequence"/>
</dbReference>
<dbReference type="PANTHER" id="PTHR31415">
    <property type="entry name" value="OS05G0367900 PROTEIN"/>
    <property type="match status" value="1"/>
</dbReference>
<dbReference type="GO" id="GO:0009506">
    <property type="term" value="C:plasmodesma"/>
    <property type="evidence" value="ECO:0007669"/>
    <property type="project" value="TreeGrafter"/>
</dbReference>
<dbReference type="Gramene" id="OE9A019327T1">
    <property type="protein sequence ID" value="OE9A019327C1"/>
    <property type="gene ID" value="OE9A019327"/>
</dbReference>
<feature type="transmembrane region" description="Helical" evidence="5">
    <location>
        <begin position="42"/>
        <end position="65"/>
    </location>
</feature>
<dbReference type="AlphaFoldDB" id="A0A8S0S4H2"/>
<evidence type="ECO:0000256" key="2">
    <source>
        <dbReference type="ARBA" id="ARBA00022692"/>
    </source>
</evidence>
<accession>A0A8S0S4H2</accession>
<protein>
    <submittedName>
        <fullName evidence="7">NDR1 HIN1 26</fullName>
    </submittedName>
</protein>
<evidence type="ECO:0000256" key="5">
    <source>
        <dbReference type="SAM" id="Phobius"/>
    </source>
</evidence>
<dbReference type="EMBL" id="CACTIH010003875">
    <property type="protein sequence ID" value="CAA2986598.1"/>
    <property type="molecule type" value="Genomic_DNA"/>
</dbReference>
<comment type="caution">
    <text evidence="7">The sequence shown here is derived from an EMBL/GenBank/DDBJ whole genome shotgun (WGS) entry which is preliminary data.</text>
</comment>
<feature type="domain" description="Late embryogenesis abundant protein LEA-2 subgroup" evidence="6">
    <location>
        <begin position="97"/>
        <end position="198"/>
    </location>
</feature>
<keyword evidence="4 5" id="KW-0472">Membrane</keyword>
<organism evidence="7 8">
    <name type="scientific">Olea europaea subsp. europaea</name>
    <dbReference type="NCBI Taxonomy" id="158383"/>
    <lineage>
        <taxon>Eukaryota</taxon>
        <taxon>Viridiplantae</taxon>
        <taxon>Streptophyta</taxon>
        <taxon>Embryophyta</taxon>
        <taxon>Tracheophyta</taxon>
        <taxon>Spermatophyta</taxon>
        <taxon>Magnoliopsida</taxon>
        <taxon>eudicotyledons</taxon>
        <taxon>Gunneridae</taxon>
        <taxon>Pentapetalae</taxon>
        <taxon>asterids</taxon>
        <taxon>lamiids</taxon>
        <taxon>Lamiales</taxon>
        <taxon>Oleaceae</taxon>
        <taxon>Oleeae</taxon>
        <taxon>Olea</taxon>
    </lineage>
</organism>
<dbReference type="GO" id="GO:0005886">
    <property type="term" value="C:plasma membrane"/>
    <property type="evidence" value="ECO:0007669"/>
    <property type="project" value="TreeGrafter"/>
</dbReference>
<proteinExistence type="predicted"/>